<dbReference type="Pfam" id="PF14516">
    <property type="entry name" value="AAA_35"/>
    <property type="match status" value="1"/>
</dbReference>
<reference evidence="1 2" key="1">
    <citation type="submission" date="2016-04" db="EMBL/GenBank/DDBJ databases">
        <title>Genome analyses suggest a sexual origin of heterokaryosis in a supposedly ancient asexual fungus.</title>
        <authorList>
            <person name="Ropars J."/>
            <person name="Sedzielewska K."/>
            <person name="Noel J."/>
            <person name="Charron P."/>
            <person name="Farinelli L."/>
            <person name="Marton T."/>
            <person name="Kruger M."/>
            <person name="Pelin A."/>
            <person name="Brachmann A."/>
            <person name="Corradi N."/>
        </authorList>
    </citation>
    <scope>NUCLEOTIDE SEQUENCE [LARGE SCALE GENOMIC DNA]</scope>
    <source>
        <strain evidence="1 2">A5</strain>
    </source>
</reference>
<dbReference type="EMBL" id="LLXJ01002606">
    <property type="protein sequence ID" value="PKB98497.1"/>
    <property type="molecule type" value="Genomic_DNA"/>
</dbReference>
<dbReference type="AlphaFoldDB" id="A0A2N0NVA3"/>
<gene>
    <name evidence="1" type="ORF">RhiirA5_464530</name>
</gene>
<dbReference type="Gene3D" id="3.40.50.300">
    <property type="entry name" value="P-loop containing nucleotide triphosphate hydrolases"/>
    <property type="match status" value="1"/>
</dbReference>
<accession>A0A2N0NVA3</accession>
<evidence type="ECO:0000313" key="2">
    <source>
        <dbReference type="Proteomes" id="UP000232722"/>
    </source>
</evidence>
<protein>
    <submittedName>
        <fullName evidence="1">Uncharacterized protein</fullName>
    </submittedName>
</protein>
<dbReference type="Proteomes" id="UP000232722">
    <property type="component" value="Unassembled WGS sequence"/>
</dbReference>
<name>A0A2N0NVA3_9GLOM</name>
<dbReference type="VEuPathDB" id="FungiDB:RhiirFUN_026675"/>
<proteinExistence type="predicted"/>
<dbReference type="VEuPathDB" id="FungiDB:RhiirA1_502660"/>
<dbReference type="InterPro" id="IPR027417">
    <property type="entry name" value="P-loop_NTPase"/>
</dbReference>
<reference evidence="1 2" key="2">
    <citation type="submission" date="2017-09" db="EMBL/GenBank/DDBJ databases">
        <title>Extensive intraspecific genome diversity in a model arbuscular mycorrhizal fungus.</title>
        <authorList>
            <person name="Chen E.C."/>
            <person name="Morin E."/>
            <person name="Beaudet D."/>
            <person name="Noel J."/>
            <person name="Ndikumana S."/>
            <person name="Charron P."/>
            <person name="St-Onge C."/>
            <person name="Giorgi J."/>
            <person name="Grigoriev I.V."/>
            <person name="Roux C."/>
            <person name="Martin F.M."/>
            <person name="Corradi N."/>
        </authorList>
    </citation>
    <scope>NUCLEOTIDE SEQUENCE [LARGE SCALE GENOMIC DNA]</scope>
    <source>
        <strain evidence="1 2">A5</strain>
    </source>
</reference>
<dbReference type="SUPFAM" id="SSF52540">
    <property type="entry name" value="P-loop containing nucleoside triphosphate hydrolases"/>
    <property type="match status" value="1"/>
</dbReference>
<dbReference type="VEuPathDB" id="FungiDB:FUN_013886"/>
<organism evidence="1 2">
    <name type="scientific">Rhizophagus irregularis</name>
    <dbReference type="NCBI Taxonomy" id="588596"/>
    <lineage>
        <taxon>Eukaryota</taxon>
        <taxon>Fungi</taxon>
        <taxon>Fungi incertae sedis</taxon>
        <taxon>Mucoromycota</taxon>
        <taxon>Glomeromycotina</taxon>
        <taxon>Glomeromycetes</taxon>
        <taxon>Glomerales</taxon>
        <taxon>Glomeraceae</taxon>
        <taxon>Rhizophagus</taxon>
    </lineage>
</organism>
<sequence length="718" mass="83021">MLMEPNCILLGKTSINDSFTVRVCDKNNINGIEVLFDQLKISGLKYLIYDEIKKYINNDDYNDLNLWKADIAFGDKLKDLTEEQICKDSEQLVPITHFKKYFPDQDAVDKSLIFVQVPATELERKRKNTEVETTSEKKRRWAVNSALMRDDRHLFYYSEPEGNDELSSMIWKGEYVALYGARASGKSTRVQRIRELLKDEGLNCIYVTFEHIMMETSELFWTTLGSALVRDVKPNIDTDDFKFSSVLNINSARDFIGAFGKDNCRNLNVVLFIDEFDKLYEADQAVVTSCLETFRGIKNSKYNYAIQSIVAIGTFSILHLKSERTSTSPFNVNEPYQNPNFTFDQVKTLYKAFGDEYNFTIDPEIIKDIYTRTSGHAGLVCLCGRSIFDNLIKKIGKDNKLSFINWTKFVTNSIEDAILDYATFRNMINFLKTNNKAKSAVDLLRSVFLGFFDFVQINDEEELELAEFLVAEGVLMRDEKVKKNFKMSSVLVNELIRKRVIPVLYKSSPALPVPQTDEGSLKVLDALIEAVRYFDKTIIRNAFNRSFKTALVKVDDGCHNVKVPRESVYDTELNRILVNWIVKECNFEVTGQWHLIYHAEDDEKDKHYYSNIIIISLYQTVVLELLATATENELNEHFERVLNYAKMLSANDIWIVNFTCEDDATKKPHWPPNDGKFESVNVVHFFHDRKFENVRMSARYMSSGTFSYITDQVIQLLD</sequence>
<evidence type="ECO:0000313" key="1">
    <source>
        <dbReference type="EMBL" id="PKB98497.1"/>
    </source>
</evidence>
<comment type="caution">
    <text evidence="1">The sequence shown here is derived from an EMBL/GenBank/DDBJ whole genome shotgun (WGS) entry which is preliminary data.</text>
</comment>